<accession>A0AAU9J0N3</accession>
<gene>
    <name evidence="1" type="ORF">BSTOLATCC_MIC17722</name>
</gene>
<protein>
    <recommendedName>
        <fullName evidence="3">Reverse transcriptase</fullName>
    </recommendedName>
</protein>
<dbReference type="Proteomes" id="UP001162131">
    <property type="component" value="Unassembled WGS sequence"/>
</dbReference>
<reference evidence="1" key="1">
    <citation type="submission" date="2021-09" db="EMBL/GenBank/DDBJ databases">
        <authorList>
            <consortium name="AG Swart"/>
            <person name="Singh M."/>
            <person name="Singh A."/>
            <person name="Seah K."/>
            <person name="Emmerich C."/>
        </authorList>
    </citation>
    <scope>NUCLEOTIDE SEQUENCE</scope>
    <source>
        <strain evidence="1">ATCC30299</strain>
    </source>
</reference>
<name>A0AAU9J0N3_9CILI</name>
<organism evidence="1 2">
    <name type="scientific">Blepharisma stoltei</name>
    <dbReference type="NCBI Taxonomy" id="1481888"/>
    <lineage>
        <taxon>Eukaryota</taxon>
        <taxon>Sar</taxon>
        <taxon>Alveolata</taxon>
        <taxon>Ciliophora</taxon>
        <taxon>Postciliodesmatophora</taxon>
        <taxon>Heterotrichea</taxon>
        <taxon>Heterotrichida</taxon>
        <taxon>Blepharismidae</taxon>
        <taxon>Blepharisma</taxon>
    </lineage>
</organism>
<dbReference type="EMBL" id="CAJZBQ010000017">
    <property type="protein sequence ID" value="CAG9317101.1"/>
    <property type="molecule type" value="Genomic_DNA"/>
</dbReference>
<proteinExistence type="predicted"/>
<evidence type="ECO:0000313" key="2">
    <source>
        <dbReference type="Proteomes" id="UP001162131"/>
    </source>
</evidence>
<evidence type="ECO:0000313" key="1">
    <source>
        <dbReference type="EMBL" id="CAG9317101.1"/>
    </source>
</evidence>
<sequence>MKVWRVQVKEFKREVERQKKLRWQERKAEQAAMDMKSCWSSMQKLKRSMRAKPPRFSRLETEALVSWWEAQYSSDDSGPLPSLREWNPPERAEVETAIKSLGNGKAIGNDGVPAELIKYLIKL</sequence>
<keyword evidence="2" id="KW-1185">Reference proteome</keyword>
<dbReference type="AlphaFoldDB" id="A0AAU9J0N3"/>
<evidence type="ECO:0008006" key="3">
    <source>
        <dbReference type="Google" id="ProtNLM"/>
    </source>
</evidence>
<comment type="caution">
    <text evidence="1">The sequence shown here is derived from an EMBL/GenBank/DDBJ whole genome shotgun (WGS) entry which is preliminary data.</text>
</comment>